<gene>
    <name evidence="8" type="ORF">BAUCODRAFT_109550</name>
</gene>
<feature type="transmembrane region" description="Helical" evidence="6">
    <location>
        <begin position="166"/>
        <end position="187"/>
    </location>
</feature>
<proteinExistence type="predicted"/>
<feature type="transmembrane region" description="Helical" evidence="6">
    <location>
        <begin position="334"/>
        <end position="353"/>
    </location>
</feature>
<dbReference type="AlphaFoldDB" id="M2MWF2"/>
<keyword evidence="5 6" id="KW-0472">Membrane</keyword>
<dbReference type="PROSITE" id="PS50850">
    <property type="entry name" value="MFS"/>
    <property type="match status" value="1"/>
</dbReference>
<keyword evidence="2" id="KW-0813">Transport</keyword>
<dbReference type="HOGENOM" id="CLU_001265_0_1_1"/>
<dbReference type="OrthoDB" id="2962993at2759"/>
<dbReference type="SUPFAM" id="SSF103473">
    <property type="entry name" value="MFS general substrate transporter"/>
    <property type="match status" value="1"/>
</dbReference>
<feature type="transmembrane region" description="Helical" evidence="6">
    <location>
        <begin position="393"/>
        <end position="414"/>
    </location>
</feature>
<dbReference type="InterPro" id="IPR020846">
    <property type="entry name" value="MFS_dom"/>
</dbReference>
<reference evidence="8 9" key="1">
    <citation type="journal article" date="2012" name="PLoS Pathog.">
        <title>Diverse lifestyles and strategies of plant pathogenesis encoded in the genomes of eighteen Dothideomycetes fungi.</title>
        <authorList>
            <person name="Ohm R.A."/>
            <person name="Feau N."/>
            <person name="Henrissat B."/>
            <person name="Schoch C.L."/>
            <person name="Horwitz B.A."/>
            <person name="Barry K.W."/>
            <person name="Condon B.J."/>
            <person name="Copeland A.C."/>
            <person name="Dhillon B."/>
            <person name="Glaser F."/>
            <person name="Hesse C.N."/>
            <person name="Kosti I."/>
            <person name="LaButti K."/>
            <person name="Lindquist E.A."/>
            <person name="Lucas S."/>
            <person name="Salamov A.A."/>
            <person name="Bradshaw R.E."/>
            <person name="Ciuffetti L."/>
            <person name="Hamelin R.C."/>
            <person name="Kema G.H.J."/>
            <person name="Lawrence C."/>
            <person name="Scott J.A."/>
            <person name="Spatafora J.W."/>
            <person name="Turgeon B.G."/>
            <person name="de Wit P.J.G.M."/>
            <person name="Zhong S."/>
            <person name="Goodwin S.B."/>
            <person name="Grigoriev I.V."/>
        </authorList>
    </citation>
    <scope>NUCLEOTIDE SEQUENCE [LARGE SCALE GENOMIC DNA]</scope>
    <source>
        <strain evidence="8 9">UAMH 10762</strain>
    </source>
</reference>
<feature type="transmembrane region" description="Helical" evidence="6">
    <location>
        <begin position="105"/>
        <end position="124"/>
    </location>
</feature>
<evidence type="ECO:0000313" key="9">
    <source>
        <dbReference type="Proteomes" id="UP000011761"/>
    </source>
</evidence>
<feature type="domain" description="Major facilitator superfamily (MFS) profile" evidence="7">
    <location>
        <begin position="39"/>
        <end position="453"/>
    </location>
</feature>
<evidence type="ECO:0000256" key="6">
    <source>
        <dbReference type="SAM" id="Phobius"/>
    </source>
</evidence>
<feature type="transmembrane region" description="Helical" evidence="6">
    <location>
        <begin position="359"/>
        <end position="381"/>
    </location>
</feature>
<dbReference type="InterPro" id="IPR011701">
    <property type="entry name" value="MFS"/>
</dbReference>
<feature type="transmembrane region" description="Helical" evidence="6">
    <location>
        <begin position="37"/>
        <end position="57"/>
    </location>
</feature>
<dbReference type="Proteomes" id="UP000011761">
    <property type="component" value="Unassembled WGS sequence"/>
</dbReference>
<feature type="transmembrane region" description="Helical" evidence="6">
    <location>
        <begin position="77"/>
        <end position="98"/>
    </location>
</feature>
<sequence>MDEKVIPPSPTKDTASGTFENSIDHVAEKKVVRKMDLNLISIFGLLYLLSFLDRSNIGNANLTGFSTDLHLVNNQYGAAVSVVYATYVVFEPVYNILLKIATPKLLMTCSCIAWSALTVGTAFVKNFSQLIGVRVLLGAAEAAIIPCILLYITMAYNRDEYAVRQTYVFTFSAISGAFGGLLAFGLTRLRTAGLHGWQWMYIVEGIISFCLAPVVFIWLPNSVSEARWLNQSEKALLALRLERNKGVYDAEERFRWSEIVRCLKDPKLYVQAISHFGIDTTLYAVTTFMPKIIAGLGFTSTINAQLLTVPVYAAAAISYLIIGYISDKVKLRSPFLIGVLISCLIGYIILAVPSTSVGARYFAVFMVAIGLYASTSLNLVWASCNHSGYFKRAFATGMIQLVGNSAGAAIGFIFKAQTAPRYFEGMHFAIGMTIMSICLIGVNLCIVIAGNKRKRREIAEGAVDEPALMDQNPHFLYYL</sequence>
<dbReference type="OMA" id="HEKDICT"/>
<evidence type="ECO:0000256" key="1">
    <source>
        <dbReference type="ARBA" id="ARBA00004141"/>
    </source>
</evidence>
<evidence type="ECO:0000256" key="4">
    <source>
        <dbReference type="ARBA" id="ARBA00022989"/>
    </source>
</evidence>
<dbReference type="RefSeq" id="XP_007677205.1">
    <property type="nucleotide sequence ID" value="XM_007679015.1"/>
</dbReference>
<dbReference type="EMBL" id="KB445556">
    <property type="protein sequence ID" value="EMC95878.1"/>
    <property type="molecule type" value="Genomic_DNA"/>
</dbReference>
<feature type="transmembrane region" description="Helical" evidence="6">
    <location>
        <begin position="268"/>
        <end position="290"/>
    </location>
</feature>
<evidence type="ECO:0000256" key="5">
    <source>
        <dbReference type="ARBA" id="ARBA00023136"/>
    </source>
</evidence>
<feature type="transmembrane region" description="Helical" evidence="6">
    <location>
        <begin position="199"/>
        <end position="219"/>
    </location>
</feature>
<dbReference type="KEGG" id="bcom:BAUCODRAFT_109550"/>
<feature type="transmembrane region" description="Helical" evidence="6">
    <location>
        <begin position="302"/>
        <end position="322"/>
    </location>
</feature>
<evidence type="ECO:0000256" key="3">
    <source>
        <dbReference type="ARBA" id="ARBA00022692"/>
    </source>
</evidence>
<organism evidence="8 9">
    <name type="scientific">Baudoinia panamericana (strain UAMH 10762)</name>
    <name type="common">Angels' share fungus</name>
    <name type="synonym">Baudoinia compniacensis (strain UAMH 10762)</name>
    <dbReference type="NCBI Taxonomy" id="717646"/>
    <lineage>
        <taxon>Eukaryota</taxon>
        <taxon>Fungi</taxon>
        <taxon>Dikarya</taxon>
        <taxon>Ascomycota</taxon>
        <taxon>Pezizomycotina</taxon>
        <taxon>Dothideomycetes</taxon>
        <taxon>Dothideomycetidae</taxon>
        <taxon>Mycosphaerellales</taxon>
        <taxon>Teratosphaeriaceae</taxon>
        <taxon>Baudoinia</taxon>
    </lineage>
</organism>
<evidence type="ECO:0000256" key="2">
    <source>
        <dbReference type="ARBA" id="ARBA00022448"/>
    </source>
</evidence>
<dbReference type="FunFam" id="1.20.1250.20:FF:000018">
    <property type="entry name" value="MFS transporter permease"/>
    <property type="match status" value="1"/>
</dbReference>
<accession>M2MWF2</accession>
<comment type="subcellular location">
    <subcellularLocation>
        <location evidence="1">Membrane</location>
        <topology evidence="1">Multi-pass membrane protein</topology>
    </subcellularLocation>
</comment>
<dbReference type="FunFam" id="1.20.1250.20:FF:000013">
    <property type="entry name" value="MFS general substrate transporter"/>
    <property type="match status" value="1"/>
</dbReference>
<feature type="transmembrane region" description="Helical" evidence="6">
    <location>
        <begin position="426"/>
        <end position="449"/>
    </location>
</feature>
<evidence type="ECO:0000313" key="8">
    <source>
        <dbReference type="EMBL" id="EMC95878.1"/>
    </source>
</evidence>
<dbReference type="GO" id="GO:0022857">
    <property type="term" value="F:transmembrane transporter activity"/>
    <property type="evidence" value="ECO:0007669"/>
    <property type="project" value="InterPro"/>
</dbReference>
<dbReference type="PANTHER" id="PTHR43791">
    <property type="entry name" value="PERMEASE-RELATED"/>
    <property type="match status" value="1"/>
</dbReference>
<dbReference type="PANTHER" id="PTHR43791:SF101">
    <property type="entry name" value="HIGH-AFFINITY NICOTINIC ACID TRANSPORTER"/>
    <property type="match status" value="1"/>
</dbReference>
<evidence type="ECO:0000259" key="7">
    <source>
        <dbReference type="PROSITE" id="PS50850"/>
    </source>
</evidence>
<keyword evidence="4 6" id="KW-1133">Transmembrane helix</keyword>
<dbReference type="GO" id="GO:0016020">
    <property type="term" value="C:membrane"/>
    <property type="evidence" value="ECO:0007669"/>
    <property type="project" value="UniProtKB-SubCell"/>
</dbReference>
<protein>
    <recommendedName>
        <fullName evidence="7">Major facilitator superfamily (MFS) profile domain-containing protein</fullName>
    </recommendedName>
</protein>
<name>M2MWF2_BAUPA</name>
<dbReference type="InterPro" id="IPR036259">
    <property type="entry name" value="MFS_trans_sf"/>
</dbReference>
<dbReference type="GeneID" id="19107162"/>
<dbReference type="Gene3D" id="1.20.1250.20">
    <property type="entry name" value="MFS general substrate transporter like domains"/>
    <property type="match status" value="2"/>
</dbReference>
<dbReference type="Pfam" id="PF07690">
    <property type="entry name" value="MFS_1"/>
    <property type="match status" value="1"/>
</dbReference>
<keyword evidence="9" id="KW-1185">Reference proteome</keyword>
<keyword evidence="3 6" id="KW-0812">Transmembrane</keyword>
<dbReference type="eggNOG" id="KOG2533">
    <property type="taxonomic scope" value="Eukaryota"/>
</dbReference>
<feature type="transmembrane region" description="Helical" evidence="6">
    <location>
        <begin position="130"/>
        <end position="154"/>
    </location>
</feature>